<dbReference type="EMBL" id="JAUJQS010000043">
    <property type="protein sequence ID" value="MDN7569963.1"/>
    <property type="molecule type" value="Genomic_DNA"/>
</dbReference>
<evidence type="ECO:0000313" key="1">
    <source>
        <dbReference type="EMBL" id="MDN7569963.1"/>
    </source>
</evidence>
<gene>
    <name evidence="1" type="ORF">QZM56_36305</name>
</gene>
<proteinExistence type="predicted"/>
<comment type="caution">
    <text evidence="1">The sequence shown here is derived from an EMBL/GenBank/DDBJ whole genome shotgun (WGS) entry which is preliminary data.</text>
</comment>
<organism evidence="1 2">
    <name type="scientific">Burkholderia contaminans</name>
    <dbReference type="NCBI Taxonomy" id="488447"/>
    <lineage>
        <taxon>Bacteria</taxon>
        <taxon>Pseudomonadati</taxon>
        <taxon>Pseudomonadota</taxon>
        <taxon>Betaproteobacteria</taxon>
        <taxon>Burkholderiales</taxon>
        <taxon>Burkholderiaceae</taxon>
        <taxon>Burkholderia</taxon>
        <taxon>Burkholderia cepacia complex</taxon>
    </lineage>
</organism>
<dbReference type="InterPro" id="IPR017853">
    <property type="entry name" value="GH"/>
</dbReference>
<reference evidence="1" key="1">
    <citation type="submission" date="2023-07" db="EMBL/GenBank/DDBJ databases">
        <title>A collection of bacterial strains from the Burkholderia cepacia Research Laboratory and Repository.</title>
        <authorList>
            <person name="Lipuma J."/>
            <person name="Spilker T."/>
            <person name="Caverly L."/>
        </authorList>
    </citation>
    <scope>NUCLEOTIDE SEQUENCE</scope>
    <source>
        <strain evidence="1">AU44979</strain>
    </source>
</reference>
<protein>
    <recommendedName>
        <fullName evidence="3">DUF1906 domain-containing protein</fullName>
    </recommendedName>
</protein>
<dbReference type="Proteomes" id="UP001172109">
    <property type="component" value="Unassembled WGS sequence"/>
</dbReference>
<evidence type="ECO:0000313" key="2">
    <source>
        <dbReference type="Proteomes" id="UP001172109"/>
    </source>
</evidence>
<sequence>MSIVGVDTNHPATASLIDLATNLLGNRPAFWGRYFKGPHNPSPIQYQAGQESSLLFNSGIRVLCIARQTLRVGGSASDGTSDAIKNMAAIVDSFGLSYLKGLGIAPLIFLDVEPDTPLSAEYFTGWSAALLQQGPGPLGQTQRFTPAIYINHGDSSSWTNLSTAIGGGATCFGAWVARYGSRTGAEGPPPWVDSQVQPDAPVAAPCPIVGWQYAGDYEDVLDFSTTPPNDWAERMLELLIPPSVPS</sequence>
<dbReference type="SUPFAM" id="SSF51445">
    <property type="entry name" value="(Trans)glycosidases"/>
    <property type="match status" value="1"/>
</dbReference>
<evidence type="ECO:0008006" key="3">
    <source>
        <dbReference type="Google" id="ProtNLM"/>
    </source>
</evidence>
<accession>A0AAP4R9L8</accession>
<dbReference type="RefSeq" id="WP_175841035.1">
    <property type="nucleotide sequence ID" value="NZ_CADEVJ010000003.1"/>
</dbReference>
<dbReference type="AlphaFoldDB" id="A0AAP4R9L8"/>
<dbReference type="Gene3D" id="3.20.20.80">
    <property type="entry name" value="Glycosidases"/>
    <property type="match status" value="1"/>
</dbReference>
<name>A0AAP4R9L8_9BURK</name>